<comment type="caution">
    <text evidence="9">The sequence shown here is derived from an EMBL/GenBank/DDBJ whole genome shotgun (WGS) entry which is preliminary data.</text>
</comment>
<protein>
    <submittedName>
        <fullName evidence="9">Cell envelope biogenesis protein OmpA</fullName>
    </submittedName>
</protein>
<keyword evidence="6" id="KW-0998">Cell outer membrane</keyword>
<dbReference type="Gene3D" id="2.60.40.1120">
    <property type="entry name" value="Carboxypeptidase-like, regulatory domain"/>
    <property type="match status" value="1"/>
</dbReference>
<comment type="subcellular location">
    <subcellularLocation>
        <location evidence="1">Cell outer membrane</location>
        <topology evidence="1">Multi-pass membrane protein</topology>
    </subcellularLocation>
</comment>
<dbReference type="Proteomes" id="UP000186551">
    <property type="component" value="Unassembled WGS sequence"/>
</dbReference>
<dbReference type="Gene3D" id="2.170.130.10">
    <property type="entry name" value="TonB-dependent receptor, plug domain"/>
    <property type="match status" value="1"/>
</dbReference>
<dbReference type="PANTHER" id="PTHR30069">
    <property type="entry name" value="TONB-DEPENDENT OUTER MEMBRANE RECEPTOR"/>
    <property type="match status" value="1"/>
</dbReference>
<dbReference type="OrthoDB" id="9768147at2"/>
<proteinExistence type="predicted"/>
<dbReference type="EMBL" id="LVWA01000002">
    <property type="protein sequence ID" value="OKL42212.1"/>
    <property type="molecule type" value="Genomic_DNA"/>
</dbReference>
<gene>
    <name evidence="9" type="ORF">A3841_07945</name>
</gene>
<dbReference type="InterPro" id="IPR037066">
    <property type="entry name" value="Plug_dom_sf"/>
</dbReference>
<dbReference type="PANTHER" id="PTHR30069:SF46">
    <property type="entry name" value="OAR PROTEIN"/>
    <property type="match status" value="1"/>
</dbReference>
<dbReference type="InterPro" id="IPR008969">
    <property type="entry name" value="CarboxyPept-like_regulatory"/>
</dbReference>
<evidence type="ECO:0000256" key="3">
    <source>
        <dbReference type="ARBA" id="ARBA00022452"/>
    </source>
</evidence>
<evidence type="ECO:0000256" key="5">
    <source>
        <dbReference type="ARBA" id="ARBA00023136"/>
    </source>
</evidence>
<dbReference type="SUPFAM" id="SSF49464">
    <property type="entry name" value="Carboxypeptidase regulatory domain-like"/>
    <property type="match status" value="1"/>
</dbReference>
<sequence>MLLYVAGVQAQVTTSSINGTVKDASGAALIGATVRATHQPSGTTYGATTNTEGQFNIANMRVGGPYAVEVSYIGYQAKSYSDITLQLGRPYTLNASLAESGGMLDEVVVSADRSSVFNANKTGAATNVGTQQIESLPTISRSLTDFTRLTPQANGNGFAGRDGRFNNVQIDGANFNNAFGLSGNALPGGSSQPISLDAIEEVQVNIAPYDVRQSGFTGAGVNAVTRSGTNKFSGSVYTFFRNQDMIGTKVGDRELPEQNDNQSVTYGARLGGPIIKNKLFFFANYEHEKETFPGITWLASRPGLTGPNVARTTATDLERVREHLISNYSYNPGAYENYANEFANESNKFLVRLDWNISEKHKFTIRYNQVVGTSDQVINGNSGPNPRSSSNRVSSSSLAFEKSNYGFENTVRSLTAELNSTLSAKLSNQFLATYSRIQDTRTANGEDFPLVDIWEGGDQYMSFGTEPFTKGNDVINNNYSFINNLTYLAGKHTITGGASFELLKFGNSYQRFATSYYRYASVDDFINNAKPTSYAITYPYEGQDPYARVNFATAGLYLQDRFSVNNQLDITLGVRGELPLYLNDLTANPSIDNLVLLDPDGNEKQYSSSTWPKSKVLLSPRVGFNYDVMGDGSLQLRGGTGIFSGRIPFVWLTNMPTNAGVLQNTLEPVKADVLDVIRFNPDPMYWVNNGPSDVFIKSPKAGAPGSFALVDRDFKMPQVWRSSLGADYAIPGTPLVAIADFLYTKDIQGVYQFNANRKPAPGQLNNSGDTRDFWNNHKDADGKDVNFTKYNPATGDAIVLTNTKKGESLSATAGLSLPSRGGFFGSVFYTYTYAKDITGNPGSNAGSAWSNNYSINDPNELLMGISQFAIPHRVVGSLSYRKEYANHLATTFSMFYEGAHQGRFAYTYNGDINKDGVSNDLLYIPSNSSEMIFKDIKDKNGVVEFSAQQQREAFDRFVDNDKFLKDSRGGYVERNNGLLPWLHRFDARLLQDVFVNIGENRNTLQLSVDVKNIGNMINSDWGTYKELNSGSQYNYGLLKVASVSAEGIPSFNMITVKDDDGNTILPDSPFRDTFRTSSTWSMQVGLRYIFN</sequence>
<feature type="compositionally biased region" description="Low complexity" evidence="7">
    <location>
        <begin position="379"/>
        <end position="395"/>
    </location>
</feature>
<dbReference type="InterPro" id="IPR039426">
    <property type="entry name" value="TonB-dep_rcpt-like"/>
</dbReference>
<evidence type="ECO:0000256" key="6">
    <source>
        <dbReference type="ARBA" id="ARBA00023237"/>
    </source>
</evidence>
<dbReference type="InterPro" id="IPR036942">
    <property type="entry name" value="Beta-barrel_TonB_sf"/>
</dbReference>
<reference evidence="9 10" key="1">
    <citation type="submission" date="2016-03" db="EMBL/GenBank/DDBJ databases">
        <title>Genome sequence of Pontibacter sp. nov., of the family cytophagaceae, isolated from marine sediment of the Yellow Sea, China.</title>
        <authorList>
            <person name="Zhang G."/>
            <person name="Zhang R."/>
        </authorList>
    </citation>
    <scope>NUCLEOTIDE SEQUENCE [LARGE SCALE GENOMIC DNA]</scope>
    <source>
        <strain evidence="9 10">S10-8</strain>
    </source>
</reference>
<dbReference type="STRING" id="1797110.A3841_07945"/>
<feature type="domain" description="TonB-dependent transporter Oar-like beta-barrel" evidence="8">
    <location>
        <begin position="224"/>
        <end position="1018"/>
    </location>
</feature>
<dbReference type="Gene3D" id="2.40.170.20">
    <property type="entry name" value="TonB-dependent receptor, beta-barrel domain"/>
    <property type="match status" value="1"/>
</dbReference>
<dbReference type="Pfam" id="PF13620">
    <property type="entry name" value="CarboxypepD_reg"/>
    <property type="match status" value="1"/>
</dbReference>
<evidence type="ECO:0000256" key="4">
    <source>
        <dbReference type="ARBA" id="ARBA00022692"/>
    </source>
</evidence>
<name>A0A1Q5PJ48_9BACT</name>
<keyword evidence="2" id="KW-0813">Transport</keyword>
<evidence type="ECO:0000256" key="1">
    <source>
        <dbReference type="ARBA" id="ARBA00004571"/>
    </source>
</evidence>
<evidence type="ECO:0000256" key="7">
    <source>
        <dbReference type="SAM" id="MobiDB-lite"/>
    </source>
</evidence>
<evidence type="ECO:0000313" key="9">
    <source>
        <dbReference type="EMBL" id="OKL42212.1"/>
    </source>
</evidence>
<dbReference type="SUPFAM" id="SSF56935">
    <property type="entry name" value="Porins"/>
    <property type="match status" value="1"/>
</dbReference>
<keyword evidence="4" id="KW-0812">Transmembrane</keyword>
<evidence type="ECO:0000313" key="10">
    <source>
        <dbReference type="Proteomes" id="UP000186551"/>
    </source>
</evidence>
<evidence type="ECO:0000256" key="2">
    <source>
        <dbReference type="ARBA" id="ARBA00022448"/>
    </source>
</evidence>
<dbReference type="GO" id="GO:0015344">
    <property type="term" value="F:siderophore uptake transmembrane transporter activity"/>
    <property type="evidence" value="ECO:0007669"/>
    <property type="project" value="TreeGrafter"/>
</dbReference>
<dbReference type="AlphaFoldDB" id="A0A1Q5PJ48"/>
<accession>A0A1Q5PJ48</accession>
<keyword evidence="3" id="KW-1134">Transmembrane beta strand</keyword>
<organism evidence="9 10">
    <name type="scientific">Pontibacter flavimaris</name>
    <dbReference type="NCBI Taxonomy" id="1797110"/>
    <lineage>
        <taxon>Bacteria</taxon>
        <taxon>Pseudomonadati</taxon>
        <taxon>Bacteroidota</taxon>
        <taxon>Cytophagia</taxon>
        <taxon>Cytophagales</taxon>
        <taxon>Hymenobacteraceae</taxon>
        <taxon>Pontibacter</taxon>
    </lineage>
</organism>
<dbReference type="GO" id="GO:0044718">
    <property type="term" value="P:siderophore transmembrane transport"/>
    <property type="evidence" value="ECO:0007669"/>
    <property type="project" value="TreeGrafter"/>
</dbReference>
<keyword evidence="10" id="KW-1185">Reference proteome</keyword>
<evidence type="ECO:0000259" key="8">
    <source>
        <dbReference type="Pfam" id="PF25183"/>
    </source>
</evidence>
<feature type="region of interest" description="Disordered" evidence="7">
    <location>
        <begin position="375"/>
        <end position="395"/>
    </location>
</feature>
<dbReference type="GO" id="GO:0009279">
    <property type="term" value="C:cell outer membrane"/>
    <property type="evidence" value="ECO:0007669"/>
    <property type="project" value="UniProtKB-SubCell"/>
</dbReference>
<dbReference type="Pfam" id="PF25183">
    <property type="entry name" value="OMP_b-brl_4"/>
    <property type="match status" value="1"/>
</dbReference>
<dbReference type="InterPro" id="IPR057601">
    <property type="entry name" value="Oar-like_b-barrel"/>
</dbReference>
<keyword evidence="5" id="KW-0472">Membrane</keyword>